<dbReference type="Proteomes" id="UP000595917">
    <property type="component" value="Chromosome"/>
</dbReference>
<keyword evidence="4" id="KW-1185">Reference proteome</keyword>
<dbReference type="RefSeq" id="WP_215628210.1">
    <property type="nucleotide sequence ID" value="NZ_CP067089.2"/>
</dbReference>
<dbReference type="InterPro" id="IPR036113">
    <property type="entry name" value="Asp/Glu-ADT_sf_sub_c"/>
</dbReference>
<dbReference type="KEGG" id="bhc:JFL75_08310"/>
<evidence type="ECO:0000313" key="4">
    <source>
        <dbReference type="Proteomes" id="UP000595917"/>
    </source>
</evidence>
<accession>A0A7T7XR08</accession>
<gene>
    <name evidence="3" type="ORF">JFL75_08310</name>
</gene>
<proteinExistence type="predicted"/>
<dbReference type="Pfam" id="PF02686">
    <property type="entry name" value="GatC"/>
    <property type="match status" value="1"/>
</dbReference>
<dbReference type="SUPFAM" id="SSF141000">
    <property type="entry name" value="Glu-tRNAGln amidotransferase C subunit"/>
    <property type="match status" value="1"/>
</dbReference>
<dbReference type="EMBL" id="CP067089">
    <property type="protein sequence ID" value="QQO10905.1"/>
    <property type="molecule type" value="Genomic_DNA"/>
</dbReference>
<protein>
    <recommendedName>
        <fullName evidence="1">Glutamyl-tRNA(Gln) amidotransferase subunit C</fullName>
    </recommendedName>
</protein>
<evidence type="ECO:0000313" key="3">
    <source>
        <dbReference type="EMBL" id="QQO10905.1"/>
    </source>
</evidence>
<organism evidence="3 4">
    <name type="scientific">Breznakiella homolactica</name>
    <dbReference type="NCBI Taxonomy" id="2798577"/>
    <lineage>
        <taxon>Bacteria</taxon>
        <taxon>Pseudomonadati</taxon>
        <taxon>Spirochaetota</taxon>
        <taxon>Spirochaetia</taxon>
        <taxon>Spirochaetales</taxon>
        <taxon>Breznakiellaceae</taxon>
        <taxon>Breznakiella</taxon>
    </lineage>
</organism>
<feature type="compositionally biased region" description="Low complexity" evidence="2">
    <location>
        <begin position="72"/>
        <end position="83"/>
    </location>
</feature>
<evidence type="ECO:0000256" key="1">
    <source>
        <dbReference type="ARBA" id="ARBA00014426"/>
    </source>
</evidence>
<dbReference type="InterPro" id="IPR003837">
    <property type="entry name" value="GatC"/>
</dbReference>
<reference evidence="3" key="1">
    <citation type="submission" date="2021-01" db="EMBL/GenBank/DDBJ databases">
        <title>Description of Breznakiella homolactica.</title>
        <authorList>
            <person name="Song Y."/>
            <person name="Brune A."/>
        </authorList>
    </citation>
    <scope>NUCLEOTIDE SEQUENCE</scope>
    <source>
        <strain evidence="3">RmG30</strain>
    </source>
</reference>
<dbReference type="AlphaFoldDB" id="A0A7T7XR08"/>
<evidence type="ECO:0000256" key="2">
    <source>
        <dbReference type="SAM" id="MobiDB-lite"/>
    </source>
</evidence>
<sequence>MKTQDLQETARLAHLPMDEQELAGAFPEFERMLGFFAAMEAADGDGTAFSRPIVDLSRTSPSADSGNFRPDNSNNNTNNNSSNGLNETLINNAGERNGRFIVVPNVL</sequence>
<name>A0A7T7XR08_9SPIR</name>
<feature type="region of interest" description="Disordered" evidence="2">
    <location>
        <begin position="47"/>
        <end position="91"/>
    </location>
</feature>
<dbReference type="GO" id="GO:0006450">
    <property type="term" value="P:regulation of translational fidelity"/>
    <property type="evidence" value="ECO:0007669"/>
    <property type="project" value="InterPro"/>
</dbReference>